<accession>A0A3B0Y4S0</accession>
<organism evidence="3">
    <name type="scientific">hydrothermal vent metagenome</name>
    <dbReference type="NCBI Taxonomy" id="652676"/>
    <lineage>
        <taxon>unclassified sequences</taxon>
        <taxon>metagenomes</taxon>
        <taxon>ecological metagenomes</taxon>
    </lineage>
</organism>
<feature type="transmembrane region" description="Helical" evidence="1">
    <location>
        <begin position="106"/>
        <end position="125"/>
    </location>
</feature>
<keyword evidence="1" id="KW-0812">Transmembrane</keyword>
<feature type="transmembrane region" description="Helical" evidence="1">
    <location>
        <begin position="131"/>
        <end position="149"/>
    </location>
</feature>
<keyword evidence="1" id="KW-1133">Transmembrane helix</keyword>
<feature type="transmembrane region" description="Helical" evidence="1">
    <location>
        <begin position="41"/>
        <end position="60"/>
    </location>
</feature>
<gene>
    <name evidence="3" type="ORF">MNBD_GAMMA15-2148</name>
</gene>
<proteinExistence type="predicted"/>
<evidence type="ECO:0000313" key="3">
    <source>
        <dbReference type="EMBL" id="VAW74601.1"/>
    </source>
</evidence>
<evidence type="ECO:0000259" key="2">
    <source>
        <dbReference type="Pfam" id="PF07786"/>
    </source>
</evidence>
<evidence type="ECO:0000256" key="1">
    <source>
        <dbReference type="SAM" id="Phobius"/>
    </source>
</evidence>
<dbReference type="Pfam" id="PF07786">
    <property type="entry name" value="HGSNAT_cat"/>
    <property type="match status" value="1"/>
</dbReference>
<sequence length="268" mass="30299">MVAQFVATRVADFWYLSSMTVADKQVYESGRLAIVDVMRGVAIALMVFYHFCFDLASFGFAPFDFYRGSFWLNFRTLILSLFLFLAGVSLVLSAQKSINVRRFLERLLRIVGAALLVSLATWWMYGDRVVFFGVLHFVALASVLGLLFVRKPILALAFGILLLVAGNSWQFLWFDQPGWRWIGMMTHKPATEDYVPLLPWFGVVLVGIFTGDALLRSGRFGKLNQILPSESRVVSLLALSGRHSLLIYLLHQPLLFAVINLYVFVIGQ</sequence>
<protein>
    <recommendedName>
        <fullName evidence="2">Heparan-alpha-glucosaminide N-acetyltransferase catalytic domain-containing protein</fullName>
    </recommendedName>
</protein>
<dbReference type="AlphaFoldDB" id="A0A3B0Y4S0"/>
<feature type="transmembrane region" description="Helical" evidence="1">
    <location>
        <begin position="245"/>
        <end position="265"/>
    </location>
</feature>
<dbReference type="EMBL" id="UOFN01000038">
    <property type="protein sequence ID" value="VAW74601.1"/>
    <property type="molecule type" value="Genomic_DNA"/>
</dbReference>
<dbReference type="InterPro" id="IPR012429">
    <property type="entry name" value="HGSNAT_cat"/>
</dbReference>
<keyword evidence="1" id="KW-0472">Membrane</keyword>
<feature type="transmembrane region" description="Helical" evidence="1">
    <location>
        <begin position="194"/>
        <end position="215"/>
    </location>
</feature>
<feature type="transmembrane region" description="Helical" evidence="1">
    <location>
        <begin position="72"/>
        <end position="94"/>
    </location>
</feature>
<feature type="transmembrane region" description="Helical" evidence="1">
    <location>
        <begin position="154"/>
        <end position="174"/>
    </location>
</feature>
<reference evidence="3" key="1">
    <citation type="submission" date="2018-06" db="EMBL/GenBank/DDBJ databases">
        <authorList>
            <person name="Zhirakovskaya E."/>
        </authorList>
    </citation>
    <scope>NUCLEOTIDE SEQUENCE</scope>
</reference>
<feature type="domain" description="Heparan-alpha-glucosaminide N-acetyltransferase catalytic" evidence="2">
    <location>
        <begin position="31"/>
        <end position="253"/>
    </location>
</feature>
<name>A0A3B0Y4S0_9ZZZZ</name>